<dbReference type="PROSITE" id="PS51257">
    <property type="entry name" value="PROKAR_LIPOPROTEIN"/>
    <property type="match status" value="1"/>
</dbReference>
<feature type="domain" description="SusD-like N-terminal" evidence="7">
    <location>
        <begin position="80"/>
        <end position="239"/>
    </location>
</feature>
<protein>
    <submittedName>
        <fullName evidence="8">RagB/SusD family nutrient uptake outer membrane protein</fullName>
    </submittedName>
</protein>
<dbReference type="CDD" id="cd08977">
    <property type="entry name" value="SusD"/>
    <property type="match status" value="1"/>
</dbReference>
<dbReference type="EMBL" id="CP119311">
    <property type="protein sequence ID" value="WEK37880.1"/>
    <property type="molecule type" value="Genomic_DNA"/>
</dbReference>
<evidence type="ECO:0000256" key="5">
    <source>
        <dbReference type="ARBA" id="ARBA00023237"/>
    </source>
</evidence>
<dbReference type="InterPro" id="IPR012944">
    <property type="entry name" value="SusD_RagB_dom"/>
</dbReference>
<comment type="similarity">
    <text evidence="2">Belongs to the SusD family.</text>
</comment>
<keyword evidence="5" id="KW-0998">Cell outer membrane</keyword>
<evidence type="ECO:0000256" key="3">
    <source>
        <dbReference type="ARBA" id="ARBA00022729"/>
    </source>
</evidence>
<reference evidence="8" key="1">
    <citation type="submission" date="2023-03" db="EMBL/GenBank/DDBJ databases">
        <title>Andean soil-derived lignocellulolytic bacterial consortium as a source of novel taxa and putative plastic-active enzymes.</title>
        <authorList>
            <person name="Diaz-Garcia L."/>
            <person name="Chuvochina M."/>
            <person name="Feuerriegel G."/>
            <person name="Bunk B."/>
            <person name="Sproer C."/>
            <person name="Streit W.R."/>
            <person name="Rodriguez L.M."/>
            <person name="Overmann J."/>
            <person name="Jimenez D.J."/>
        </authorList>
    </citation>
    <scope>NUCLEOTIDE SEQUENCE</scope>
    <source>
        <strain evidence="8">MAG 7</strain>
    </source>
</reference>
<evidence type="ECO:0000259" key="6">
    <source>
        <dbReference type="Pfam" id="PF07980"/>
    </source>
</evidence>
<dbReference type="Pfam" id="PF14322">
    <property type="entry name" value="SusD-like_3"/>
    <property type="match status" value="1"/>
</dbReference>
<keyword evidence="3" id="KW-0732">Signal</keyword>
<evidence type="ECO:0000256" key="4">
    <source>
        <dbReference type="ARBA" id="ARBA00023136"/>
    </source>
</evidence>
<evidence type="ECO:0000313" key="8">
    <source>
        <dbReference type="EMBL" id="WEK37880.1"/>
    </source>
</evidence>
<evidence type="ECO:0000256" key="1">
    <source>
        <dbReference type="ARBA" id="ARBA00004442"/>
    </source>
</evidence>
<evidence type="ECO:0000256" key="2">
    <source>
        <dbReference type="ARBA" id="ARBA00006275"/>
    </source>
</evidence>
<organism evidence="8 9">
    <name type="scientific">Candidatus Pseudobacter hemicellulosilyticus</name>
    <dbReference type="NCBI Taxonomy" id="3121375"/>
    <lineage>
        <taxon>Bacteria</taxon>
        <taxon>Pseudomonadati</taxon>
        <taxon>Bacteroidota</taxon>
        <taxon>Chitinophagia</taxon>
        <taxon>Chitinophagales</taxon>
        <taxon>Chitinophagaceae</taxon>
        <taxon>Pseudobacter</taxon>
    </lineage>
</organism>
<feature type="domain" description="RagB/SusD" evidence="6">
    <location>
        <begin position="350"/>
        <end position="483"/>
    </location>
</feature>
<dbReference type="GO" id="GO:0009279">
    <property type="term" value="C:cell outer membrane"/>
    <property type="evidence" value="ECO:0007669"/>
    <property type="project" value="UniProtKB-SubCell"/>
</dbReference>
<keyword evidence="4" id="KW-0472">Membrane</keyword>
<dbReference type="Gene3D" id="1.25.40.390">
    <property type="match status" value="1"/>
</dbReference>
<evidence type="ECO:0000313" key="9">
    <source>
        <dbReference type="Proteomes" id="UP001220610"/>
    </source>
</evidence>
<gene>
    <name evidence="8" type="ORF">P0Y53_10230</name>
</gene>
<sequence length="484" mass="54061">MNRFSFIPLLSTRLLRPVASLLVLGSLLGGCSKFVETDIPGNKLTAKDAFADNATAASVLTRVLADMSASYAISGTSGVSLLSSLMADELTNYDVSNTIAQAHYMNNVSSREALWWDWYYKFIYSCNDALEQLPLSTGVTAPVRDQLMGEAHFIRAFCYFYLVNYWGTVPMATSTDYAANRLLGRAPVASVYAQIETDLEEALKLLGNDYRAADVVTTTEERVRPNRAVAQALLARVYLYQDKWALAEAAATEVLENAAYYLPEPNDAFLKNSPEAIWQLQPVDRNYNTQDGLAFILVWGPEYGSPAAMRQQLLDLFAVDDKRRTDWIGEVTPDMQTFYFPFKYKMGNNEPVPHSELKEYLMVLRLGEQYLIRAEARAEQSKLAGADGAEADLNAVRARAGQGELSAGTREEMLTLIATERQRELFAEWGHRWLDLKRTGTIDAVMTVLATEKGNVWDTRRQLYPIPLTDVQAAPNVGQNPSYN</sequence>
<dbReference type="Proteomes" id="UP001220610">
    <property type="component" value="Chromosome"/>
</dbReference>
<accession>A0AAJ6BHM2</accession>
<dbReference type="InterPro" id="IPR033985">
    <property type="entry name" value="SusD-like_N"/>
</dbReference>
<dbReference type="SUPFAM" id="SSF48452">
    <property type="entry name" value="TPR-like"/>
    <property type="match status" value="1"/>
</dbReference>
<dbReference type="InterPro" id="IPR011990">
    <property type="entry name" value="TPR-like_helical_dom_sf"/>
</dbReference>
<evidence type="ECO:0000259" key="7">
    <source>
        <dbReference type="Pfam" id="PF14322"/>
    </source>
</evidence>
<proteinExistence type="inferred from homology"/>
<dbReference type="Pfam" id="PF07980">
    <property type="entry name" value="SusD_RagB"/>
    <property type="match status" value="1"/>
</dbReference>
<dbReference type="AlphaFoldDB" id="A0AAJ6BHM2"/>
<name>A0AAJ6BHM2_9BACT</name>
<comment type="subcellular location">
    <subcellularLocation>
        <location evidence="1">Cell outer membrane</location>
    </subcellularLocation>
</comment>